<feature type="compositionally biased region" description="Polar residues" evidence="1">
    <location>
        <begin position="415"/>
        <end position="429"/>
    </location>
</feature>
<feature type="compositionally biased region" description="Basic residues" evidence="1">
    <location>
        <begin position="316"/>
        <end position="327"/>
    </location>
</feature>
<dbReference type="AlphaFoldDB" id="G0MUU2"/>
<feature type="compositionally biased region" description="Acidic residues" evidence="1">
    <location>
        <begin position="398"/>
        <end position="407"/>
    </location>
</feature>
<feature type="region of interest" description="Disordered" evidence="1">
    <location>
        <begin position="647"/>
        <end position="688"/>
    </location>
</feature>
<dbReference type="OMA" id="GHIMKER"/>
<accession>G0MUU2</accession>
<sequence>MAKTSSPRTKNGSGQTRGRTRGPRGAGRSGAQGNGRANGVVDDYVHTDATTSSRPKRECRNKPVRYRSVSRVESDNPSDDDFEADRTHEDEDEDEHELAVYEIESRQSSSEEPDSSEDESRPNNKGKVTADMTPEEFNERLRRSKWGHIMKERRARADKEIELEQEEMAKEYEEQRKEWEERDRKDEEERQRKAKLPKLVVNGVTLRYNEEDMRQLYEEEIAPRPKPRQWQNGKLLEPEPDPEPISWEAFLERQAEWHVRYPQLSRTPSREGSVVDSDATSGRSSPSGGVQENNLVVEESGEEGDDEDMEALLQRAQRKRPRSQRSSRSRESSTLKRNRNQSDSEPEERQEENNGEENRKRRATKSKSRTPATTSVPPSEGRSRGGSRNGSRMSVEEPALEPEEDQSNDARVKKSTTPQRSSKAKSQTPRSRESHTPVGTFVSPFEIRSREGSRNGNRKPAEKPDAEQHDEGQEENKGEEKMKTPRRATKSKSRTPMSRGSHTPVGTFVPPTEIRSRGGSRGGSRMSVQQPDAEPTEDQEENAREKNERTYQRASKAKSQTPSNRGRVTPNGASVRLSEGRSRRGSRVPVEEARHEFEHEDQEAHIQESDFEFEYPVDGPSHPPETNDEEFAVPEAVWEEEVVSELRRKSTQTLNGRSYASPEVALGAVHNQPGPSPRESSEARRGRQRFIQGLLSTNRVEHLEVRVAPPRRTRDDSYFDHLRESMPLETAMKQNSRATEKYLRARMAAEEDEAFSQNLRSSSSSKRKGQPQQEVRSAKSRKRRQEPPSPADQDNSPPQVHSQSPPRQQLTAPRTSARQEEKCQYRIDQPLAPAPQSRSISVARTVKEEPVPDQDVVADDRDVERIADPGYKTRDVILPESGNKDWNRWSTVDLASWIRKVLDGDPDVEDFCQKISQEKYRGHGFFNLLLNKDNTARNGIPEGWVCELRARAEVVKLHWEDMKNWERRNKRKH</sequence>
<feature type="region of interest" description="Disordered" evidence="1">
    <location>
        <begin position="218"/>
        <end position="248"/>
    </location>
</feature>
<feature type="compositionally biased region" description="Basic and acidic residues" evidence="1">
    <location>
        <begin position="589"/>
        <end position="607"/>
    </location>
</feature>
<feature type="compositionally biased region" description="Polar residues" evidence="1">
    <location>
        <begin position="557"/>
        <end position="566"/>
    </location>
</feature>
<feature type="compositionally biased region" description="Basic and acidic residues" evidence="1">
    <location>
        <begin position="712"/>
        <end position="726"/>
    </location>
</feature>
<feature type="region of interest" description="Disordered" evidence="1">
    <location>
        <begin position="1"/>
        <end position="142"/>
    </location>
</feature>
<gene>
    <name evidence="2" type="ORF">CAEBREN_23606</name>
</gene>
<feature type="compositionally biased region" description="Polar residues" evidence="1">
    <location>
        <begin position="278"/>
        <end position="294"/>
    </location>
</feature>
<dbReference type="HOGENOM" id="CLU_305076_0_0_1"/>
<feature type="compositionally biased region" description="Polar residues" evidence="1">
    <location>
        <begin position="792"/>
        <end position="816"/>
    </location>
</feature>
<feature type="compositionally biased region" description="Basic and acidic residues" evidence="1">
    <location>
        <begin position="168"/>
        <end position="191"/>
    </location>
</feature>
<feature type="region of interest" description="Disordered" evidence="1">
    <location>
        <begin position="706"/>
        <end position="821"/>
    </location>
</feature>
<feature type="compositionally biased region" description="Gly residues" evidence="1">
    <location>
        <begin position="24"/>
        <end position="33"/>
    </location>
</feature>
<dbReference type="Proteomes" id="UP000008068">
    <property type="component" value="Unassembled WGS sequence"/>
</dbReference>
<feature type="compositionally biased region" description="Basic and acidic residues" evidence="1">
    <location>
        <begin position="738"/>
        <end position="749"/>
    </location>
</feature>
<dbReference type="InParanoid" id="G0MUU2"/>
<organism evidence="3">
    <name type="scientific">Caenorhabditis brenneri</name>
    <name type="common">Nematode worm</name>
    <dbReference type="NCBI Taxonomy" id="135651"/>
    <lineage>
        <taxon>Eukaryota</taxon>
        <taxon>Metazoa</taxon>
        <taxon>Ecdysozoa</taxon>
        <taxon>Nematoda</taxon>
        <taxon>Chromadorea</taxon>
        <taxon>Rhabditida</taxon>
        <taxon>Rhabditina</taxon>
        <taxon>Rhabditomorpha</taxon>
        <taxon>Rhabditoidea</taxon>
        <taxon>Rhabditidae</taxon>
        <taxon>Peloderinae</taxon>
        <taxon>Caenorhabditis</taxon>
    </lineage>
</organism>
<evidence type="ECO:0000256" key="1">
    <source>
        <dbReference type="SAM" id="MobiDB-lite"/>
    </source>
</evidence>
<dbReference type="STRING" id="135651.G0MUU2"/>
<keyword evidence="3" id="KW-1185">Reference proteome</keyword>
<feature type="compositionally biased region" description="Polar residues" evidence="1">
    <location>
        <begin position="1"/>
        <end position="11"/>
    </location>
</feature>
<proteinExistence type="predicted"/>
<evidence type="ECO:0000313" key="2">
    <source>
        <dbReference type="EMBL" id="EGT44488.1"/>
    </source>
</evidence>
<feature type="region of interest" description="Disordered" evidence="1">
    <location>
        <begin position="168"/>
        <end position="194"/>
    </location>
</feature>
<name>G0MUU2_CAEBE</name>
<feature type="compositionally biased region" description="Acidic residues" evidence="1">
    <location>
        <begin position="299"/>
        <end position="310"/>
    </location>
</feature>
<dbReference type="EMBL" id="GL379813">
    <property type="protein sequence ID" value="EGT44488.1"/>
    <property type="molecule type" value="Genomic_DNA"/>
</dbReference>
<reference evidence="3" key="1">
    <citation type="submission" date="2011-07" db="EMBL/GenBank/DDBJ databases">
        <authorList>
            <consortium name="Caenorhabditis brenneri Sequencing and Analysis Consortium"/>
            <person name="Wilson R.K."/>
        </authorList>
    </citation>
    <scope>NUCLEOTIDE SEQUENCE [LARGE SCALE GENOMIC DNA]</scope>
    <source>
        <strain evidence="3">PB2801</strain>
    </source>
</reference>
<feature type="compositionally biased region" description="Basic and acidic residues" evidence="1">
    <location>
        <begin position="447"/>
        <end position="483"/>
    </location>
</feature>
<feature type="compositionally biased region" description="Basic residues" evidence="1">
    <location>
        <begin position="484"/>
        <end position="493"/>
    </location>
</feature>
<evidence type="ECO:0000313" key="3">
    <source>
        <dbReference type="Proteomes" id="UP000008068"/>
    </source>
</evidence>
<feature type="compositionally biased region" description="Acidic residues" evidence="1">
    <location>
        <begin position="344"/>
        <end position="355"/>
    </location>
</feature>
<protein>
    <submittedName>
        <fullName evidence="2">Uncharacterized protein</fullName>
    </submittedName>
</protein>
<feature type="compositionally biased region" description="Basic and acidic residues" evidence="1">
    <location>
        <begin position="541"/>
        <end position="551"/>
    </location>
</feature>
<feature type="region of interest" description="Disordered" evidence="1">
    <location>
        <begin position="260"/>
        <end position="607"/>
    </location>
</feature>